<dbReference type="EMBL" id="JBHLVF010000017">
    <property type="protein sequence ID" value="MFC0392433.1"/>
    <property type="molecule type" value="Genomic_DNA"/>
</dbReference>
<evidence type="ECO:0000313" key="1">
    <source>
        <dbReference type="EMBL" id="MFC0392433.1"/>
    </source>
</evidence>
<accession>A0ABV6J986</accession>
<organism evidence="1 2">
    <name type="scientific">Paenibacillus mendelii</name>
    <dbReference type="NCBI Taxonomy" id="206163"/>
    <lineage>
        <taxon>Bacteria</taxon>
        <taxon>Bacillati</taxon>
        <taxon>Bacillota</taxon>
        <taxon>Bacilli</taxon>
        <taxon>Bacillales</taxon>
        <taxon>Paenibacillaceae</taxon>
        <taxon>Paenibacillus</taxon>
    </lineage>
</organism>
<comment type="caution">
    <text evidence="1">The sequence shown here is derived from an EMBL/GenBank/DDBJ whole genome shotgun (WGS) entry which is preliminary data.</text>
</comment>
<name>A0ABV6J986_9BACL</name>
<evidence type="ECO:0008006" key="3">
    <source>
        <dbReference type="Google" id="ProtNLM"/>
    </source>
</evidence>
<dbReference type="Proteomes" id="UP001589818">
    <property type="component" value="Unassembled WGS sequence"/>
</dbReference>
<reference evidence="1 2" key="1">
    <citation type="submission" date="2024-09" db="EMBL/GenBank/DDBJ databases">
        <authorList>
            <person name="Sun Q."/>
            <person name="Mori K."/>
        </authorList>
    </citation>
    <scope>NUCLEOTIDE SEQUENCE [LARGE SCALE GENOMIC DNA]</scope>
    <source>
        <strain evidence="1 2">CCM 4839</strain>
    </source>
</reference>
<proteinExistence type="predicted"/>
<evidence type="ECO:0000313" key="2">
    <source>
        <dbReference type="Proteomes" id="UP001589818"/>
    </source>
</evidence>
<keyword evidence="2" id="KW-1185">Reference proteome</keyword>
<protein>
    <recommendedName>
        <fullName evidence="3">Cytosolic protein</fullName>
    </recommendedName>
</protein>
<sequence length="66" mass="8149">MTQFINYAMPMYSQDHDTYCRQMYEWHMKMHHYQEQLRSYHLERAKFFQGLAGEREKEKSNNDPAA</sequence>
<dbReference type="RefSeq" id="WP_204819657.1">
    <property type="nucleotide sequence ID" value="NZ_JANHOF010000003.1"/>
</dbReference>
<gene>
    <name evidence="1" type="ORF">ACFFJ8_13755</name>
</gene>